<name>A0ABQ8UE02_9EUKA</name>
<dbReference type="SUPFAM" id="SSF52047">
    <property type="entry name" value="RNI-like"/>
    <property type="match status" value="1"/>
</dbReference>
<reference evidence="1" key="1">
    <citation type="journal article" date="2022" name="bioRxiv">
        <title>Genomics of Preaxostyla Flagellates Illuminates Evolutionary Transitions and the Path Towards Mitochondrial Loss.</title>
        <authorList>
            <person name="Novak L.V.F."/>
            <person name="Treitli S.C."/>
            <person name="Pyrih J."/>
            <person name="Halakuc P."/>
            <person name="Pipaliya S.V."/>
            <person name="Vacek V."/>
            <person name="Brzon O."/>
            <person name="Soukal P."/>
            <person name="Eme L."/>
            <person name="Dacks J.B."/>
            <person name="Karnkowska A."/>
            <person name="Elias M."/>
            <person name="Hampl V."/>
        </authorList>
    </citation>
    <scope>NUCLEOTIDE SEQUENCE</scope>
    <source>
        <strain evidence="1">RCP-MX</strain>
    </source>
</reference>
<organism evidence="1 2">
    <name type="scientific">Paratrimastix pyriformis</name>
    <dbReference type="NCBI Taxonomy" id="342808"/>
    <lineage>
        <taxon>Eukaryota</taxon>
        <taxon>Metamonada</taxon>
        <taxon>Preaxostyla</taxon>
        <taxon>Paratrimastigidae</taxon>
        <taxon>Paratrimastix</taxon>
    </lineage>
</organism>
<comment type="caution">
    <text evidence="1">The sequence shown here is derived from an EMBL/GenBank/DDBJ whole genome shotgun (WGS) entry which is preliminary data.</text>
</comment>
<keyword evidence="2" id="KW-1185">Reference proteome</keyword>
<evidence type="ECO:0000313" key="2">
    <source>
        <dbReference type="Proteomes" id="UP001141327"/>
    </source>
</evidence>
<accession>A0ABQ8UE02</accession>
<proteinExistence type="predicted"/>
<dbReference type="Proteomes" id="UP001141327">
    <property type="component" value="Unassembled WGS sequence"/>
</dbReference>
<evidence type="ECO:0000313" key="1">
    <source>
        <dbReference type="EMBL" id="KAJ4456318.1"/>
    </source>
</evidence>
<gene>
    <name evidence="1" type="ORF">PAPYR_8502</name>
</gene>
<protein>
    <submittedName>
        <fullName evidence="1">Uncharacterized protein</fullName>
    </submittedName>
</protein>
<dbReference type="EMBL" id="JAPMOS010000074">
    <property type="protein sequence ID" value="KAJ4456318.1"/>
    <property type="molecule type" value="Genomic_DNA"/>
</dbReference>
<sequence length="234" mass="24986">MSSPSSSKRPALRYLRAAVAVARDDAGPRVLATDCLESLDLALVALHGGSGPTHTRSPPMILRVAGSHLRFLSLSEDSPGAPVGTLVAHCPALAGLSISELPDLATLTLPDAAPARLRSLRVDRCPALAPACLLACLGQHGAGLHPLRRLELSNDPTTEDLAPLGTRARQTTLRSLMLDCPLLEELRAPLGSEMQRFELVGLAINLRLIACVSPQWKQRLEGRWPGVTFIEPLM</sequence>